<evidence type="ECO:0000313" key="2">
    <source>
        <dbReference type="Proteomes" id="UP001174909"/>
    </source>
</evidence>
<dbReference type="AlphaFoldDB" id="A0AA35R658"/>
<dbReference type="Gene3D" id="3.40.50.300">
    <property type="entry name" value="P-loop containing nucleotide triphosphate hydrolases"/>
    <property type="match status" value="1"/>
</dbReference>
<accession>A0AA35R658</accession>
<dbReference type="Proteomes" id="UP001174909">
    <property type="component" value="Unassembled WGS sequence"/>
</dbReference>
<dbReference type="InterPro" id="IPR050168">
    <property type="entry name" value="AAA_ATPase_domain"/>
</dbReference>
<keyword evidence="2" id="KW-1185">Reference proteome</keyword>
<dbReference type="GO" id="GO:0016887">
    <property type="term" value="F:ATP hydrolysis activity"/>
    <property type="evidence" value="ECO:0007669"/>
    <property type="project" value="TreeGrafter"/>
</dbReference>
<dbReference type="Gene3D" id="1.10.8.60">
    <property type="match status" value="1"/>
</dbReference>
<dbReference type="PANTHER" id="PTHR23077">
    <property type="entry name" value="AAA-FAMILY ATPASE"/>
    <property type="match status" value="1"/>
</dbReference>
<dbReference type="GO" id="GO:0005778">
    <property type="term" value="C:peroxisomal membrane"/>
    <property type="evidence" value="ECO:0007669"/>
    <property type="project" value="TreeGrafter"/>
</dbReference>
<comment type="caution">
    <text evidence="1">The sequence shown here is derived from an EMBL/GenBank/DDBJ whole genome shotgun (WGS) entry which is preliminary data.</text>
</comment>
<organism evidence="1 2">
    <name type="scientific">Geodia barretti</name>
    <name type="common">Barrett's horny sponge</name>
    <dbReference type="NCBI Taxonomy" id="519541"/>
    <lineage>
        <taxon>Eukaryota</taxon>
        <taxon>Metazoa</taxon>
        <taxon>Porifera</taxon>
        <taxon>Demospongiae</taxon>
        <taxon>Heteroscleromorpha</taxon>
        <taxon>Tetractinellida</taxon>
        <taxon>Astrophorina</taxon>
        <taxon>Geodiidae</taxon>
        <taxon>Geodia</taxon>
    </lineage>
</organism>
<reference evidence="1" key="1">
    <citation type="submission" date="2023-03" db="EMBL/GenBank/DDBJ databases">
        <authorList>
            <person name="Steffen K."/>
            <person name="Cardenas P."/>
        </authorList>
    </citation>
    <scope>NUCLEOTIDE SEQUENCE</scope>
</reference>
<dbReference type="GO" id="GO:0016558">
    <property type="term" value="P:protein import into peroxisome matrix"/>
    <property type="evidence" value="ECO:0007669"/>
    <property type="project" value="TreeGrafter"/>
</dbReference>
<dbReference type="GO" id="GO:0005829">
    <property type="term" value="C:cytosol"/>
    <property type="evidence" value="ECO:0007669"/>
    <property type="project" value="TreeGrafter"/>
</dbReference>
<dbReference type="PANTHER" id="PTHR23077:SF9">
    <property type="entry name" value="PEROXISOMAL ATPASE PEX6"/>
    <property type="match status" value="1"/>
</dbReference>
<protein>
    <submittedName>
        <fullName evidence="1">Peroxisome assembly factor 2</fullName>
    </submittedName>
</protein>
<gene>
    <name evidence="1" type="ORF">GBAR_LOCUS3755</name>
</gene>
<name>A0AA35R658_GEOBA</name>
<evidence type="ECO:0000313" key="1">
    <source>
        <dbReference type="EMBL" id="CAI8003755.1"/>
    </source>
</evidence>
<dbReference type="InterPro" id="IPR027417">
    <property type="entry name" value="P-loop_NTPase"/>
</dbReference>
<proteinExistence type="predicted"/>
<dbReference type="EMBL" id="CASHTH010000538">
    <property type="protein sequence ID" value="CAI8003755.1"/>
    <property type="molecule type" value="Genomic_DNA"/>
</dbReference>
<dbReference type="SUPFAM" id="SSF52540">
    <property type="entry name" value="P-loop containing nucleoside triphosphate hydrolases"/>
    <property type="match status" value="1"/>
</dbReference>
<sequence length="250" mass="27486">MADSARALECAPCLVLFRNIHMVGRDAKKDEPRLAAAFLSLMSYISQHNKKSAVDFPIMVVATAPKQAAIPAQVAMEMLHVVEMATPTETQRLVMLRGLARDYLTSPSVPWTQLARLTAGFVLGDVVSLLSRASNFATTAAFDQFGPRAELEMAGGWQYPSLISWWPSASSMQLTPMPSELQKSQMFAGRMLGGWLRQNKRSWMPSSCLWRTLTSSARVCGGQEFFSMGPRGQGKPCSLRLLPPNVAFIS</sequence>